<reference evidence="2" key="2">
    <citation type="submission" date="2020-10" db="UniProtKB">
        <authorList>
            <consortium name="WormBaseParasite"/>
        </authorList>
    </citation>
    <scope>IDENTIFICATION</scope>
</reference>
<evidence type="ECO:0000313" key="2">
    <source>
        <dbReference type="WBParaSite" id="Pan_g13147.t1"/>
    </source>
</evidence>
<dbReference type="Proteomes" id="UP000492821">
    <property type="component" value="Unassembled WGS sequence"/>
</dbReference>
<keyword evidence="1" id="KW-1185">Reference proteome</keyword>
<protein>
    <submittedName>
        <fullName evidence="2">Uncharacterized protein</fullName>
    </submittedName>
</protein>
<dbReference type="AlphaFoldDB" id="A0A7E4UUX2"/>
<name>A0A7E4UUX2_PANRE</name>
<reference evidence="1" key="1">
    <citation type="journal article" date="2013" name="Genetics">
        <title>The draft genome and transcriptome of Panagrellus redivivus are shaped by the harsh demands of a free-living lifestyle.</title>
        <authorList>
            <person name="Srinivasan J."/>
            <person name="Dillman A.R."/>
            <person name="Macchietto M.G."/>
            <person name="Heikkinen L."/>
            <person name="Lakso M."/>
            <person name="Fracchia K.M."/>
            <person name="Antoshechkin I."/>
            <person name="Mortazavi A."/>
            <person name="Wong G."/>
            <person name="Sternberg P.W."/>
        </authorList>
    </citation>
    <scope>NUCLEOTIDE SEQUENCE [LARGE SCALE GENOMIC DNA]</scope>
    <source>
        <strain evidence="1">MT8872</strain>
    </source>
</reference>
<accession>A0A7E4UUX2</accession>
<dbReference type="WBParaSite" id="Pan_g13147.t1">
    <property type="protein sequence ID" value="Pan_g13147.t1"/>
    <property type="gene ID" value="Pan_g13147"/>
</dbReference>
<proteinExistence type="predicted"/>
<sequence length="313" mass="35428">MSTPYFFPSLNDTALFSIAETPTVPKKYLVDSDSGSLIFSSFDEIVDHIVSAPFKGKCVINCCIPDSNLERERRWKLLESKGFEKVIHYSQNAASTSVALKTLKVEAAIGETVIYGVNWMAFFLTKHATGWSVDVDTEDDPKLFFNQFNIKRVFLDSRQGSEANAKIKNIFVPYKVTEVTVNRATDATWRFMKSLANGDNYDGYLIDNYDVVGLFAEFKGTSTCIHNGVTKFPFEKSVELEIGDASQLVVNAVRHQEVYLIKLFNMKTKKLRRVRLTIKQHNLWKFEASLTILDRQDVIESGMAGLNLSETPK</sequence>
<evidence type="ECO:0000313" key="1">
    <source>
        <dbReference type="Proteomes" id="UP000492821"/>
    </source>
</evidence>
<organism evidence="1 2">
    <name type="scientific">Panagrellus redivivus</name>
    <name type="common">Microworm</name>
    <dbReference type="NCBI Taxonomy" id="6233"/>
    <lineage>
        <taxon>Eukaryota</taxon>
        <taxon>Metazoa</taxon>
        <taxon>Ecdysozoa</taxon>
        <taxon>Nematoda</taxon>
        <taxon>Chromadorea</taxon>
        <taxon>Rhabditida</taxon>
        <taxon>Tylenchina</taxon>
        <taxon>Panagrolaimomorpha</taxon>
        <taxon>Panagrolaimoidea</taxon>
        <taxon>Panagrolaimidae</taxon>
        <taxon>Panagrellus</taxon>
    </lineage>
</organism>